<feature type="transmembrane region" description="Helical" evidence="5">
    <location>
        <begin position="218"/>
        <end position="240"/>
    </location>
</feature>
<feature type="transmembrane region" description="Helical" evidence="5">
    <location>
        <begin position="34"/>
        <end position="55"/>
    </location>
</feature>
<feature type="transmembrane region" description="Helical" evidence="5">
    <location>
        <begin position="139"/>
        <end position="157"/>
    </location>
</feature>
<comment type="caution">
    <text evidence="6">The sequence shown here is derived from an EMBL/GenBank/DDBJ whole genome shotgun (WGS) entry which is preliminary data.</text>
</comment>
<evidence type="ECO:0000313" key="6">
    <source>
        <dbReference type="EMBL" id="KAF4664578.1"/>
    </source>
</evidence>
<gene>
    <name evidence="6" type="ORF">FOL47_005065</name>
</gene>
<comment type="subcellular location">
    <subcellularLocation>
        <location evidence="1">Membrane</location>
        <topology evidence="1">Multi-pass membrane protein</topology>
    </subcellularLocation>
</comment>
<sequence length="382" mass="42116">MPRSSVQLLQPLLSSETPLSIQDLATNEREPSTIAITHLLLFVSQWLAAGNYVFYRSFYNQEEEYMGYYAAPVYSLIRGILALSLIPILYWTSRPSLGQILTVPTSEQKAAMIEGIAGAIRQNLIPLGLMFTDATSAGIVQPFVPIGSTMLAVFLGLEKGNKYKYLSILVGIAGVLIAGRLYALHEIDVGFIILLGVPITKAAQLTEQRVAMTHMDRAALHIQQLLVLAVFTAVLVYIVFTGDSSMLWTYVKRLGGVGWASIAYSVVFVLLIEWWIQLKAVRVIGPITVGLYQVLQPCCCFILCHIVLGESYHTHQLIGAALMCTALAIHCLVQFENPPRHPTTDQRRRHTPPVRLQRATVAAASSKRARKITIGQRATTGI</sequence>
<evidence type="ECO:0008006" key="8">
    <source>
        <dbReference type="Google" id="ProtNLM"/>
    </source>
</evidence>
<dbReference type="EMBL" id="JAAPAO010000284">
    <property type="protein sequence ID" value="KAF4664578.1"/>
    <property type="molecule type" value="Genomic_DNA"/>
</dbReference>
<feature type="transmembrane region" description="Helical" evidence="5">
    <location>
        <begin position="283"/>
        <end position="308"/>
    </location>
</feature>
<proteinExistence type="predicted"/>
<evidence type="ECO:0000256" key="5">
    <source>
        <dbReference type="SAM" id="Phobius"/>
    </source>
</evidence>
<evidence type="ECO:0000256" key="4">
    <source>
        <dbReference type="ARBA" id="ARBA00023136"/>
    </source>
</evidence>
<evidence type="ECO:0000256" key="1">
    <source>
        <dbReference type="ARBA" id="ARBA00004141"/>
    </source>
</evidence>
<feature type="transmembrane region" description="Helical" evidence="5">
    <location>
        <begin position="67"/>
        <end position="91"/>
    </location>
</feature>
<reference evidence="6 7" key="1">
    <citation type="submission" date="2020-04" db="EMBL/GenBank/DDBJ databases">
        <title>Perkinsus chesapeaki whole genome sequence.</title>
        <authorList>
            <person name="Bogema D.R."/>
        </authorList>
    </citation>
    <scope>NUCLEOTIDE SEQUENCE [LARGE SCALE GENOMIC DNA]</scope>
    <source>
        <strain evidence="6">ATCC PRA-425</strain>
    </source>
</reference>
<dbReference type="InterPro" id="IPR050638">
    <property type="entry name" value="AA-Vitamin_Transporters"/>
</dbReference>
<protein>
    <recommendedName>
        <fullName evidence="8">NIPA-like protein 3</fullName>
    </recommendedName>
</protein>
<keyword evidence="4 5" id="KW-0472">Membrane</keyword>
<keyword evidence="3 5" id="KW-1133">Transmembrane helix</keyword>
<evidence type="ECO:0000256" key="3">
    <source>
        <dbReference type="ARBA" id="ARBA00022989"/>
    </source>
</evidence>
<accession>A0A7J6LZ59</accession>
<keyword evidence="2 5" id="KW-0812">Transmembrane</keyword>
<name>A0A7J6LZ59_PERCH</name>
<dbReference type="PANTHER" id="PTHR32322:SF2">
    <property type="entry name" value="EAMA DOMAIN-CONTAINING PROTEIN"/>
    <property type="match status" value="1"/>
</dbReference>
<dbReference type="AlphaFoldDB" id="A0A7J6LZ59"/>
<evidence type="ECO:0000313" key="7">
    <source>
        <dbReference type="Proteomes" id="UP000591131"/>
    </source>
</evidence>
<feature type="transmembrane region" description="Helical" evidence="5">
    <location>
        <begin position="164"/>
        <end position="183"/>
    </location>
</feature>
<organism evidence="6 7">
    <name type="scientific">Perkinsus chesapeaki</name>
    <name type="common">Clam parasite</name>
    <name type="synonym">Perkinsus andrewsi</name>
    <dbReference type="NCBI Taxonomy" id="330153"/>
    <lineage>
        <taxon>Eukaryota</taxon>
        <taxon>Sar</taxon>
        <taxon>Alveolata</taxon>
        <taxon>Perkinsozoa</taxon>
        <taxon>Perkinsea</taxon>
        <taxon>Perkinsida</taxon>
        <taxon>Perkinsidae</taxon>
        <taxon>Perkinsus</taxon>
    </lineage>
</organism>
<dbReference type="GO" id="GO:0016020">
    <property type="term" value="C:membrane"/>
    <property type="evidence" value="ECO:0007669"/>
    <property type="project" value="UniProtKB-SubCell"/>
</dbReference>
<dbReference type="SUPFAM" id="SSF103481">
    <property type="entry name" value="Multidrug resistance efflux transporter EmrE"/>
    <property type="match status" value="2"/>
</dbReference>
<feature type="transmembrane region" description="Helical" evidence="5">
    <location>
        <begin position="256"/>
        <end position="276"/>
    </location>
</feature>
<evidence type="ECO:0000256" key="2">
    <source>
        <dbReference type="ARBA" id="ARBA00022692"/>
    </source>
</evidence>
<keyword evidence="7" id="KW-1185">Reference proteome</keyword>
<dbReference type="PANTHER" id="PTHR32322">
    <property type="entry name" value="INNER MEMBRANE TRANSPORTER"/>
    <property type="match status" value="1"/>
</dbReference>
<dbReference type="Proteomes" id="UP000591131">
    <property type="component" value="Unassembled WGS sequence"/>
</dbReference>
<dbReference type="OrthoDB" id="1728340at2759"/>
<dbReference type="InterPro" id="IPR037185">
    <property type="entry name" value="EmrE-like"/>
</dbReference>